<comment type="caution">
    <text evidence="1">The sequence shown here is derived from an EMBL/GenBank/DDBJ whole genome shotgun (WGS) entry which is preliminary data.</text>
</comment>
<proteinExistence type="predicted"/>
<reference evidence="1" key="1">
    <citation type="journal article" date="2014" name="Int. J. Syst. Evol. Microbiol.">
        <title>Complete genome sequence of Corynebacterium casei LMG S-19264T (=DSM 44701T), isolated from a smear-ripened cheese.</title>
        <authorList>
            <consortium name="US DOE Joint Genome Institute (JGI-PGF)"/>
            <person name="Walter F."/>
            <person name="Albersmeier A."/>
            <person name="Kalinowski J."/>
            <person name="Ruckert C."/>
        </authorList>
    </citation>
    <scope>NUCLEOTIDE SEQUENCE</scope>
    <source>
        <strain evidence="1">KCTC 42249</strain>
    </source>
</reference>
<sequence>MTAKVGPTWAALRAIYEGARPTLPILATAGRIPEDTIFAKALRDKWVDAYAAGTGAGRKLRLQGRIEKLEKLIDTLIGESEASPTVDKSRIDMIGVLFRAIEKLKDMVSSQEAEAQAGSGERDERVGTIIQRIDQRILDLARGTERGTANKPG</sequence>
<name>A0A8J3GIX0_9HYPH</name>
<reference evidence="1" key="2">
    <citation type="submission" date="2020-09" db="EMBL/GenBank/DDBJ databases">
        <authorList>
            <person name="Sun Q."/>
            <person name="Kim S."/>
        </authorList>
    </citation>
    <scope>NUCLEOTIDE SEQUENCE</scope>
    <source>
        <strain evidence="1">KCTC 42249</strain>
    </source>
</reference>
<gene>
    <name evidence="1" type="ORF">GCM10016234_03830</name>
</gene>
<evidence type="ECO:0000313" key="2">
    <source>
        <dbReference type="Proteomes" id="UP000630142"/>
    </source>
</evidence>
<protein>
    <submittedName>
        <fullName evidence="1">Uncharacterized protein</fullName>
    </submittedName>
</protein>
<organism evidence="1 2">
    <name type="scientific">Tianweitania populi</name>
    <dbReference type="NCBI Taxonomy" id="1607949"/>
    <lineage>
        <taxon>Bacteria</taxon>
        <taxon>Pseudomonadati</taxon>
        <taxon>Pseudomonadota</taxon>
        <taxon>Alphaproteobacteria</taxon>
        <taxon>Hyphomicrobiales</taxon>
        <taxon>Phyllobacteriaceae</taxon>
        <taxon>Tianweitania</taxon>
    </lineage>
</organism>
<keyword evidence="2" id="KW-1185">Reference proteome</keyword>
<accession>A0A8J3GIX0</accession>
<dbReference type="EMBL" id="BMZQ01000001">
    <property type="protein sequence ID" value="GHD06457.1"/>
    <property type="molecule type" value="Genomic_DNA"/>
</dbReference>
<dbReference type="Proteomes" id="UP000630142">
    <property type="component" value="Unassembled WGS sequence"/>
</dbReference>
<evidence type="ECO:0000313" key="1">
    <source>
        <dbReference type="EMBL" id="GHD06457.1"/>
    </source>
</evidence>
<dbReference type="RefSeq" id="WP_189501319.1">
    <property type="nucleotide sequence ID" value="NZ_BMZQ01000001.1"/>
</dbReference>
<dbReference type="AlphaFoldDB" id="A0A8J3GIX0"/>